<evidence type="ECO:0000313" key="11">
    <source>
        <dbReference type="EMBL" id="AWX54189.1"/>
    </source>
</evidence>
<keyword evidence="2" id="KW-0813">Transport</keyword>
<feature type="transmembrane region" description="Helical" evidence="10">
    <location>
        <begin position="322"/>
        <end position="340"/>
    </location>
</feature>
<evidence type="ECO:0000256" key="3">
    <source>
        <dbReference type="ARBA" id="ARBA00022475"/>
    </source>
</evidence>
<evidence type="ECO:0000256" key="4">
    <source>
        <dbReference type="ARBA" id="ARBA00022519"/>
    </source>
</evidence>
<dbReference type="InterPro" id="IPR052157">
    <property type="entry name" value="BCAA_transport_permease"/>
</dbReference>
<dbReference type="RefSeq" id="WP_082195864.1">
    <property type="nucleotide sequence ID" value="NZ_CP030117.1"/>
</dbReference>
<keyword evidence="8 10" id="KW-0472">Membrane</keyword>
<protein>
    <submittedName>
        <fullName evidence="11">Branched-chain amino acid ABC transporter permease</fullName>
    </submittedName>
</protein>
<feature type="transmembrane region" description="Helical" evidence="10">
    <location>
        <begin position="48"/>
        <end position="68"/>
    </location>
</feature>
<name>A0A2Z4MCN7_BREBE</name>
<accession>A0A2Z4MCN7</accession>
<evidence type="ECO:0000256" key="10">
    <source>
        <dbReference type="SAM" id="Phobius"/>
    </source>
</evidence>
<dbReference type="GO" id="GO:0015190">
    <property type="term" value="F:L-leucine transmembrane transporter activity"/>
    <property type="evidence" value="ECO:0007669"/>
    <property type="project" value="TreeGrafter"/>
</dbReference>
<evidence type="ECO:0000256" key="5">
    <source>
        <dbReference type="ARBA" id="ARBA00022692"/>
    </source>
</evidence>
<keyword evidence="6" id="KW-0029">Amino-acid transport</keyword>
<dbReference type="CDD" id="cd06582">
    <property type="entry name" value="TM_PBP1_LivH_like"/>
    <property type="match status" value="1"/>
</dbReference>
<dbReference type="GO" id="GO:0042941">
    <property type="term" value="P:D-alanine transmembrane transport"/>
    <property type="evidence" value="ECO:0007669"/>
    <property type="project" value="TreeGrafter"/>
</dbReference>
<comment type="similarity">
    <text evidence="9">Belongs to the binding-protein-dependent transport system permease family. LivHM subfamily.</text>
</comment>
<dbReference type="GO" id="GO:0015188">
    <property type="term" value="F:L-isoleucine transmembrane transporter activity"/>
    <property type="evidence" value="ECO:0007669"/>
    <property type="project" value="TreeGrafter"/>
</dbReference>
<dbReference type="EMBL" id="CP030117">
    <property type="protein sequence ID" value="AWX54189.1"/>
    <property type="molecule type" value="Genomic_DNA"/>
</dbReference>
<feature type="transmembrane region" description="Helical" evidence="10">
    <location>
        <begin position="102"/>
        <end position="121"/>
    </location>
</feature>
<feature type="transmembrane region" description="Helical" evidence="10">
    <location>
        <begin position="265"/>
        <end position="283"/>
    </location>
</feature>
<proteinExistence type="inferred from homology"/>
<dbReference type="AlphaFoldDB" id="A0A2Z4MCN7"/>
<dbReference type="Pfam" id="PF02653">
    <property type="entry name" value="BPD_transp_2"/>
    <property type="match status" value="1"/>
</dbReference>
<keyword evidence="3" id="KW-1003">Cell membrane</keyword>
<keyword evidence="5 10" id="KW-0812">Transmembrane</keyword>
<keyword evidence="7 10" id="KW-1133">Transmembrane helix</keyword>
<organism evidence="11 12">
    <name type="scientific">Brevibacillus brevis</name>
    <name type="common">Bacillus brevis</name>
    <dbReference type="NCBI Taxonomy" id="1393"/>
    <lineage>
        <taxon>Bacteria</taxon>
        <taxon>Bacillati</taxon>
        <taxon>Bacillota</taxon>
        <taxon>Bacilli</taxon>
        <taxon>Bacillales</taxon>
        <taxon>Paenibacillaceae</taxon>
        <taxon>Brevibacillus</taxon>
    </lineage>
</organism>
<dbReference type="GO" id="GO:0005304">
    <property type="term" value="F:L-valine transmembrane transporter activity"/>
    <property type="evidence" value="ECO:0007669"/>
    <property type="project" value="TreeGrafter"/>
</dbReference>
<evidence type="ECO:0000313" key="12">
    <source>
        <dbReference type="Proteomes" id="UP000036061"/>
    </source>
</evidence>
<evidence type="ECO:0000256" key="1">
    <source>
        <dbReference type="ARBA" id="ARBA00004651"/>
    </source>
</evidence>
<evidence type="ECO:0000256" key="9">
    <source>
        <dbReference type="ARBA" id="ARBA00037998"/>
    </source>
</evidence>
<dbReference type="PANTHER" id="PTHR11795">
    <property type="entry name" value="BRANCHED-CHAIN AMINO ACID TRANSPORT SYSTEM PERMEASE PROTEIN LIVH"/>
    <property type="match status" value="1"/>
</dbReference>
<reference evidence="11 12" key="1">
    <citation type="journal article" date="2015" name="Genome Announc.">
        <title>Draft Genome Sequence of Brevibacillus brevis DZQ7, a Plant Growth-Promoting Rhizobacterium with Broad-Spectrum Antimicrobial Activity.</title>
        <authorList>
            <person name="Hou Q."/>
            <person name="Wang C."/>
            <person name="Hou X."/>
            <person name="Xia Z."/>
            <person name="Ye J."/>
            <person name="Liu K."/>
            <person name="Liu H."/>
            <person name="Wang J."/>
            <person name="Guo H."/>
            <person name="Yu X."/>
            <person name="Yang Y."/>
            <person name="Du B."/>
            <person name="Ding Y."/>
        </authorList>
    </citation>
    <scope>NUCLEOTIDE SEQUENCE [LARGE SCALE GENOMIC DNA]</scope>
    <source>
        <strain evidence="11 12">DZQ7</strain>
    </source>
</reference>
<dbReference type="GO" id="GO:0015192">
    <property type="term" value="F:L-phenylalanine transmembrane transporter activity"/>
    <property type="evidence" value="ECO:0007669"/>
    <property type="project" value="TreeGrafter"/>
</dbReference>
<dbReference type="GO" id="GO:1903806">
    <property type="term" value="P:L-isoleucine import across plasma membrane"/>
    <property type="evidence" value="ECO:0007669"/>
    <property type="project" value="TreeGrafter"/>
</dbReference>
<feature type="transmembrane region" description="Helical" evidence="10">
    <location>
        <begin position="236"/>
        <end position="259"/>
    </location>
</feature>
<feature type="transmembrane region" description="Helical" evidence="10">
    <location>
        <begin position="75"/>
        <end position="96"/>
    </location>
</feature>
<feature type="transmembrane region" description="Helical" evidence="10">
    <location>
        <begin position="189"/>
        <end position="207"/>
    </location>
</feature>
<dbReference type="InterPro" id="IPR001851">
    <property type="entry name" value="ABC_transp_permease"/>
</dbReference>
<dbReference type="GO" id="GO:0005886">
    <property type="term" value="C:plasma membrane"/>
    <property type="evidence" value="ECO:0007669"/>
    <property type="project" value="UniProtKB-SubCell"/>
</dbReference>
<dbReference type="Proteomes" id="UP000036061">
    <property type="component" value="Chromosome"/>
</dbReference>
<feature type="transmembrane region" description="Helical" evidence="10">
    <location>
        <begin position="290"/>
        <end position="310"/>
    </location>
</feature>
<keyword evidence="4" id="KW-0997">Cell inner membrane</keyword>
<evidence type="ECO:0000256" key="8">
    <source>
        <dbReference type="ARBA" id="ARBA00023136"/>
    </source>
</evidence>
<comment type="subcellular location">
    <subcellularLocation>
        <location evidence="1">Cell membrane</location>
        <topology evidence="1">Multi-pass membrane protein</topology>
    </subcellularLocation>
</comment>
<dbReference type="PANTHER" id="PTHR11795:SF371">
    <property type="entry name" value="HIGH-AFFINITY BRANCHED-CHAIN AMINO ACID TRANSPORT SYSTEM PERMEASE PROTEIN LIVH"/>
    <property type="match status" value="1"/>
</dbReference>
<gene>
    <name evidence="11" type="ORF">AB432_003660</name>
</gene>
<evidence type="ECO:0000256" key="2">
    <source>
        <dbReference type="ARBA" id="ARBA00022448"/>
    </source>
</evidence>
<evidence type="ECO:0000256" key="6">
    <source>
        <dbReference type="ARBA" id="ARBA00022970"/>
    </source>
</evidence>
<evidence type="ECO:0000256" key="7">
    <source>
        <dbReference type="ARBA" id="ARBA00022989"/>
    </source>
</evidence>
<sequence>MLAPFPRENKSSQPNECRKFVQVYMRNEGWESMINILPQVLVDGLTLGFMYAVVALGYTMVYGILEIINFAHGDIFMVGAFIGTEVLLISDALGALEGMNPFVALFITLIIAMVLTGALGVGIERIAYRPLRGAPRLVPLISAIGVSFLLQDLVRFTEALARNEFYLNSPALFTGSIPIGSIATIPTKGLIVIVIAIVMMIALTLFVNKTKWGIAMRAVAQDQSTASLMTINVNKVIMLTFLIGSSLGGATGVLFAQNYGTIDPYIGFILGLKAFTAAVLGGIGNLRGAMIGGVLLGLLESLSGAFMGPLTNGAFGAEYKDVFAFSILILVLLFKPEGLFGEAVKEKV</sequence>
<dbReference type="GO" id="GO:0015808">
    <property type="term" value="P:L-alanine transport"/>
    <property type="evidence" value="ECO:0007669"/>
    <property type="project" value="TreeGrafter"/>
</dbReference>